<dbReference type="RefSeq" id="YP_008059523.1">
    <property type="nucleotide sequence ID" value="NC_021329.1"/>
</dbReference>
<proteinExistence type="predicted"/>
<protein>
    <submittedName>
        <fullName evidence="1">Uncharacterized protein</fullName>
    </submittedName>
</protein>
<sequence length="115" mass="13132">MKQPTTIPAQEKANPMLFPTTEYDECSNEGCSNPTPWDMTGVGVDNELCCSLPCARKHYNPLDAKPDQLVVHDPQYDYRRPVGVDEETVNVVRNVRRDEDIEEAFKDIEALINEY</sequence>
<accession>R4TKC8</accession>
<reference evidence="1 2" key="1">
    <citation type="submission" date="2012-12" db="EMBL/GenBank/DDBJ databases">
        <authorList>
            <person name="Sencilo A."/>
            <person name="Jacobs-Sera D."/>
            <person name="Russell D.A."/>
            <person name="Ko C."/>
            <person name="Atanasova N."/>
            <person name="Osterlund E."/>
            <person name="Oksanen H.M."/>
            <person name="Bamford D.H."/>
            <person name="Hatfull G.F."/>
            <person name="Roine E."/>
            <person name="Hendrix R.W."/>
        </authorList>
    </citation>
    <scope>NUCLEOTIDE SEQUENCE [LARGE SCALE GENOMIC DNA]</scope>
</reference>
<dbReference type="EMBL" id="KC292023">
    <property type="protein sequence ID" value="AGM11127.1"/>
    <property type="molecule type" value="Genomic_DNA"/>
</dbReference>
<dbReference type="Proteomes" id="UP000202022">
    <property type="component" value="Segment"/>
</dbReference>
<organism evidence="1 2">
    <name type="scientific">Halorubrum tailed virus 4</name>
    <dbReference type="NCBI Taxonomy" id="1273752"/>
    <lineage>
        <taxon>Viruses</taxon>
        <taxon>Duplodnaviria</taxon>
        <taxon>Heunggongvirae</taxon>
        <taxon>Uroviricota</taxon>
        <taxon>Caudoviricetes</taxon>
        <taxon>Kirjokansivirales</taxon>
        <taxon>Haloferuviridae</taxon>
        <taxon>Saldibavirus</taxon>
        <taxon>Saldibavirus natrii</taxon>
        <taxon>Saldibavirus HRTV4</taxon>
    </lineage>
</organism>
<dbReference type="GeneID" id="16194422"/>
<keyword evidence="2" id="KW-1185">Reference proteome</keyword>
<evidence type="ECO:0000313" key="1">
    <source>
        <dbReference type="EMBL" id="AGM11127.1"/>
    </source>
</evidence>
<dbReference type="KEGG" id="vg:16194422"/>
<name>R4TKC8_9CAUD</name>
<gene>
    <name evidence="1" type="primary">34</name>
    <name evidence="1" type="ORF">HRTV4_34</name>
</gene>
<evidence type="ECO:0000313" key="2">
    <source>
        <dbReference type="Proteomes" id="UP000202022"/>
    </source>
</evidence>